<feature type="compositionally biased region" description="Basic and acidic residues" evidence="27">
    <location>
        <begin position="474"/>
        <end position="492"/>
    </location>
</feature>
<dbReference type="InterPro" id="IPR020550">
    <property type="entry name" value="Inositol_monophosphatase_CS"/>
</dbReference>
<dbReference type="EC" id="3.1.3.25" evidence="7"/>
<evidence type="ECO:0000256" key="27">
    <source>
        <dbReference type="SAM" id="MobiDB-lite"/>
    </source>
</evidence>
<evidence type="ECO:0000256" key="8">
    <source>
        <dbReference type="ARBA" id="ARBA00016038"/>
    </source>
</evidence>
<dbReference type="InterPro" id="IPR000687">
    <property type="entry name" value="RIO_kinase"/>
</dbReference>
<keyword evidence="16" id="KW-0378">Hydrolase</keyword>
<evidence type="ECO:0000256" key="16">
    <source>
        <dbReference type="ARBA" id="ARBA00022801"/>
    </source>
</evidence>
<dbReference type="Ensembl" id="ENSORLT00020032407.1">
    <property type="protein sequence ID" value="ENSORLP00020012905.1"/>
    <property type="gene ID" value="ENSORLG00020013838.1"/>
</dbReference>
<dbReference type="FunFam" id="3.30.200.20:FF:000148">
    <property type="entry name" value="Serine/threonine-protein kinase RIO1"/>
    <property type="match status" value="1"/>
</dbReference>
<dbReference type="AlphaFoldDB" id="A0A3P9KWQ2"/>
<dbReference type="SMART" id="SM00090">
    <property type="entry name" value="RIO"/>
    <property type="match status" value="1"/>
</dbReference>
<dbReference type="InterPro" id="IPR020552">
    <property type="entry name" value="Inositol_monoPase_Li-sen"/>
</dbReference>
<evidence type="ECO:0000256" key="18">
    <source>
        <dbReference type="ARBA" id="ARBA00022842"/>
    </source>
</evidence>
<organism evidence="29 30">
    <name type="scientific">Oryzias latipes</name>
    <name type="common">Japanese rice fish</name>
    <name type="synonym">Japanese killifish</name>
    <dbReference type="NCBI Taxonomy" id="8090"/>
    <lineage>
        <taxon>Eukaryota</taxon>
        <taxon>Metazoa</taxon>
        <taxon>Chordata</taxon>
        <taxon>Craniata</taxon>
        <taxon>Vertebrata</taxon>
        <taxon>Euteleostomi</taxon>
        <taxon>Actinopterygii</taxon>
        <taxon>Neopterygii</taxon>
        <taxon>Teleostei</taxon>
        <taxon>Neoteleostei</taxon>
        <taxon>Acanthomorphata</taxon>
        <taxon>Ovalentaria</taxon>
        <taxon>Atherinomorphae</taxon>
        <taxon>Beloniformes</taxon>
        <taxon>Adrianichthyidae</taxon>
        <taxon>Oryziinae</taxon>
        <taxon>Oryzias</taxon>
    </lineage>
</organism>
<feature type="domain" description="RIO kinase" evidence="28">
    <location>
        <begin position="138"/>
        <end position="374"/>
    </location>
</feature>
<evidence type="ECO:0000256" key="26">
    <source>
        <dbReference type="PIRSR" id="PIRSR600760-2"/>
    </source>
</evidence>
<dbReference type="InterPro" id="IPR011009">
    <property type="entry name" value="Kinase-like_dom_sf"/>
</dbReference>
<dbReference type="FunFam" id="3.40.190.80:FF:000002">
    <property type="entry name" value="Inositol-1-monophosphatase"/>
    <property type="match status" value="1"/>
</dbReference>
<comment type="cofactor">
    <cofactor evidence="1 26">
        <name>Mg(2+)</name>
        <dbReference type="ChEBI" id="CHEBI:18420"/>
    </cofactor>
</comment>
<reference evidence="29" key="4">
    <citation type="submission" date="2025-09" db="UniProtKB">
        <authorList>
            <consortium name="Ensembl"/>
        </authorList>
    </citation>
    <scope>IDENTIFICATION</scope>
    <source>
        <strain evidence="29">HNI</strain>
    </source>
</reference>
<evidence type="ECO:0000256" key="21">
    <source>
        <dbReference type="ARBA" id="ARBA00049360"/>
    </source>
</evidence>
<dbReference type="Gene3D" id="3.40.190.80">
    <property type="match status" value="1"/>
</dbReference>
<feature type="binding site" evidence="26">
    <location>
        <position position="768"/>
    </location>
    <ligand>
        <name>Mg(2+)</name>
        <dbReference type="ChEBI" id="CHEBI:18420"/>
        <label>1</label>
        <note>catalytic</note>
    </ligand>
</feature>
<feature type="binding site" evidence="26">
    <location>
        <position position="640"/>
    </location>
    <ligand>
        <name>Mg(2+)</name>
        <dbReference type="ChEBI" id="CHEBI:18420"/>
        <label>1</label>
        <note>catalytic</note>
    </ligand>
</feature>
<evidence type="ECO:0000259" key="28">
    <source>
        <dbReference type="SMART" id="SM00090"/>
    </source>
</evidence>
<dbReference type="InterPro" id="IPR051272">
    <property type="entry name" value="RIO-type_Ser/Thr_kinase"/>
</dbReference>
<reference evidence="29" key="3">
    <citation type="submission" date="2025-08" db="UniProtKB">
        <authorList>
            <consortium name="Ensembl"/>
        </authorList>
    </citation>
    <scope>IDENTIFICATION</scope>
    <source>
        <strain evidence="29">HNI</strain>
    </source>
</reference>
<evidence type="ECO:0000256" key="14">
    <source>
        <dbReference type="ARBA" id="ARBA00022741"/>
    </source>
</evidence>
<comment type="pathway">
    <text evidence="3">Polyol metabolism; myo-inositol biosynthesis; myo-inositol from D-glucose 6-phosphate: step 2/2.</text>
</comment>
<evidence type="ECO:0000256" key="23">
    <source>
        <dbReference type="ARBA" id="ARBA00063876"/>
    </source>
</evidence>
<dbReference type="Gene3D" id="1.10.510.10">
    <property type="entry name" value="Transferase(Phosphotransferase) domain 1"/>
    <property type="match status" value="1"/>
</dbReference>
<evidence type="ECO:0000256" key="15">
    <source>
        <dbReference type="ARBA" id="ARBA00022777"/>
    </source>
</evidence>
<feature type="compositionally biased region" description="Acidic residues" evidence="27">
    <location>
        <begin position="39"/>
        <end position="54"/>
    </location>
</feature>
<evidence type="ECO:0000256" key="19">
    <source>
        <dbReference type="ARBA" id="ARBA00047899"/>
    </source>
</evidence>
<evidence type="ECO:0000256" key="3">
    <source>
        <dbReference type="ARBA" id="ARBA00005152"/>
    </source>
</evidence>
<keyword evidence="18 26" id="KW-0460">Magnesium</keyword>
<feature type="compositionally biased region" description="Polar residues" evidence="27">
    <location>
        <begin position="77"/>
        <end position="96"/>
    </location>
</feature>
<feature type="binding site" evidence="26">
    <location>
        <position position="638"/>
    </location>
    <ligand>
        <name>Mg(2+)</name>
        <dbReference type="ChEBI" id="CHEBI:18420"/>
        <label>1</label>
        <note>catalytic</note>
    </ligand>
</feature>
<dbReference type="UniPathway" id="UPA00823">
    <property type="reaction ID" value="UER00788"/>
</dbReference>
<comment type="subunit">
    <text evidence="23">Associates with the precursor of the 40S ribosome subunit. Interacts (via its N-terminus) with PRMT5 (via its N-terminus). Interacts with WDR77. Found in a PRMT5 complex composed of PRMT5, WDR77 and RIOK1. Interacts (via its C-terminus) with NCL; this interaction targets NCL for PRTM5 methylation.</text>
</comment>
<keyword evidence="11" id="KW-0723">Serine/threonine-protein kinase</keyword>
<feature type="binding site" evidence="26">
    <location>
        <position position="641"/>
    </location>
    <ligand>
        <name>Mg(2+)</name>
        <dbReference type="ChEBI" id="CHEBI:18420"/>
        <label>1</label>
        <note>catalytic</note>
    </ligand>
</feature>
<dbReference type="FunFam" id="1.10.510.10:FF:000232">
    <property type="entry name" value="Serine/threonine-protein kinase RIO1"/>
    <property type="match status" value="1"/>
</dbReference>
<dbReference type="GO" id="GO:0008934">
    <property type="term" value="F:inositol monophosphate 1-phosphatase activity"/>
    <property type="evidence" value="ECO:0007669"/>
    <property type="project" value="InterPro"/>
</dbReference>
<comment type="similarity">
    <text evidence="4">Belongs to the protein kinase superfamily. RIO-type Ser/Thr kinase family.</text>
</comment>
<evidence type="ECO:0000313" key="30">
    <source>
        <dbReference type="Proteomes" id="UP000265180"/>
    </source>
</evidence>
<protein>
    <recommendedName>
        <fullName evidence="8">Serine/threonine-protein kinase RIO1</fullName>
        <ecNumber evidence="6">2.7.11.1</ecNumber>
        <ecNumber evidence="7">3.1.3.25</ecNumber>
    </recommendedName>
    <alternativeName>
        <fullName evidence="25">RIO kinase 1</fullName>
    </alternativeName>
    <alternativeName>
        <fullName evidence="24">Serine/threonine-protein kinase rio1</fullName>
    </alternativeName>
</protein>
<reference key="1">
    <citation type="journal article" date="2007" name="Nature">
        <title>The medaka draft genome and insights into vertebrate genome evolution.</title>
        <authorList>
            <person name="Kasahara M."/>
            <person name="Naruse K."/>
            <person name="Sasaki S."/>
            <person name="Nakatani Y."/>
            <person name="Qu W."/>
            <person name="Ahsan B."/>
            <person name="Yamada T."/>
            <person name="Nagayasu Y."/>
            <person name="Doi K."/>
            <person name="Kasai Y."/>
            <person name="Jindo T."/>
            <person name="Kobayashi D."/>
            <person name="Shimada A."/>
            <person name="Toyoda A."/>
            <person name="Kuroki Y."/>
            <person name="Fujiyama A."/>
            <person name="Sasaki T."/>
            <person name="Shimizu A."/>
            <person name="Asakawa S."/>
            <person name="Shimizu N."/>
            <person name="Hashimoto S."/>
            <person name="Yang J."/>
            <person name="Lee Y."/>
            <person name="Matsushima K."/>
            <person name="Sugano S."/>
            <person name="Sakaizumi M."/>
            <person name="Narita T."/>
            <person name="Ohishi K."/>
            <person name="Haga S."/>
            <person name="Ohta F."/>
            <person name="Nomoto H."/>
            <person name="Nogata K."/>
            <person name="Morishita T."/>
            <person name="Endo T."/>
            <person name="Shin-I T."/>
            <person name="Takeda H."/>
            <person name="Morishita S."/>
            <person name="Kohara Y."/>
        </authorList>
    </citation>
    <scope>NUCLEOTIDE SEQUENCE [LARGE SCALE GENOMIC DNA]</scope>
    <source>
        <strain>Hd-rR</strain>
    </source>
</reference>
<comment type="catalytic activity">
    <reaction evidence="20">
        <text>L-seryl-[protein] + ATP = O-phospho-L-seryl-[protein] + ADP + H(+)</text>
        <dbReference type="Rhea" id="RHEA:17989"/>
        <dbReference type="Rhea" id="RHEA-COMP:9863"/>
        <dbReference type="Rhea" id="RHEA-COMP:11604"/>
        <dbReference type="ChEBI" id="CHEBI:15378"/>
        <dbReference type="ChEBI" id="CHEBI:29999"/>
        <dbReference type="ChEBI" id="CHEBI:30616"/>
        <dbReference type="ChEBI" id="CHEBI:83421"/>
        <dbReference type="ChEBI" id="CHEBI:456216"/>
        <dbReference type="EC" id="2.7.11.1"/>
    </reaction>
</comment>
<dbReference type="CDD" id="cd05147">
    <property type="entry name" value="RIO1_euk"/>
    <property type="match status" value="1"/>
</dbReference>
<feature type="compositionally biased region" description="Basic residues" evidence="27">
    <location>
        <begin position="493"/>
        <end position="508"/>
    </location>
</feature>
<dbReference type="SUPFAM" id="SSF56112">
    <property type="entry name" value="Protein kinase-like (PK-like)"/>
    <property type="match status" value="1"/>
</dbReference>
<dbReference type="PANTHER" id="PTHR45723">
    <property type="entry name" value="SERINE/THREONINE-PROTEIN KINASE RIO1"/>
    <property type="match status" value="1"/>
</dbReference>
<evidence type="ECO:0000313" key="29">
    <source>
        <dbReference type="Ensembl" id="ENSORLP00020012905.1"/>
    </source>
</evidence>
<evidence type="ECO:0000256" key="20">
    <source>
        <dbReference type="ARBA" id="ARBA00048679"/>
    </source>
</evidence>
<evidence type="ECO:0000256" key="11">
    <source>
        <dbReference type="ARBA" id="ARBA00022527"/>
    </source>
</evidence>
<dbReference type="GO" id="GO:0006021">
    <property type="term" value="P:inositol biosynthetic process"/>
    <property type="evidence" value="ECO:0007669"/>
    <property type="project" value="UniProtKB-UniPathway"/>
</dbReference>
<feature type="compositionally biased region" description="Acidic residues" evidence="27">
    <location>
        <begin position="457"/>
        <end position="473"/>
    </location>
</feature>
<evidence type="ECO:0000256" key="9">
    <source>
        <dbReference type="ARBA" id="ARBA00022490"/>
    </source>
</evidence>
<feature type="binding site" evidence="26">
    <location>
        <position position="618"/>
    </location>
    <ligand>
        <name>Mg(2+)</name>
        <dbReference type="ChEBI" id="CHEBI:18420"/>
        <label>1</label>
        <note>catalytic</note>
    </ligand>
</feature>
<keyword evidence="15" id="KW-0418">Kinase</keyword>
<reference evidence="29 30" key="2">
    <citation type="submission" date="2017-04" db="EMBL/GenBank/DDBJ databases">
        <title>CpG methylation of centromeres and impact of large insertions on vertebrate speciation.</title>
        <authorList>
            <person name="Ichikawa K."/>
            <person name="Yoshimura J."/>
            <person name="Morishita S."/>
        </authorList>
    </citation>
    <scope>NUCLEOTIDE SEQUENCE</scope>
    <source>
        <strain evidence="29 30">HNI</strain>
    </source>
</reference>
<dbReference type="Gene3D" id="3.30.540.10">
    <property type="entry name" value="Fructose-1,6-Bisphosphatase, subunit A, domain 1"/>
    <property type="match status" value="1"/>
</dbReference>
<dbReference type="PROSITE" id="PS00629">
    <property type="entry name" value="IMP_1"/>
    <property type="match status" value="1"/>
</dbReference>
<proteinExistence type="inferred from homology"/>
<dbReference type="FunFam" id="3.30.540.10:FF:000004">
    <property type="entry name" value="Inositol-1-monophosphatase"/>
    <property type="match status" value="1"/>
</dbReference>
<dbReference type="Pfam" id="PF01163">
    <property type="entry name" value="RIO1"/>
    <property type="match status" value="1"/>
</dbReference>
<keyword evidence="12" id="KW-0808">Transferase</keyword>
<keyword evidence="13 26" id="KW-0479">Metal-binding</keyword>
<comment type="catalytic activity">
    <reaction evidence="19">
        <text>L-threonyl-[protein] + ATP = O-phospho-L-threonyl-[protein] + ADP + H(+)</text>
        <dbReference type="Rhea" id="RHEA:46608"/>
        <dbReference type="Rhea" id="RHEA-COMP:11060"/>
        <dbReference type="Rhea" id="RHEA-COMP:11605"/>
        <dbReference type="ChEBI" id="CHEBI:15378"/>
        <dbReference type="ChEBI" id="CHEBI:30013"/>
        <dbReference type="ChEBI" id="CHEBI:30616"/>
        <dbReference type="ChEBI" id="CHEBI:61977"/>
        <dbReference type="ChEBI" id="CHEBI:456216"/>
        <dbReference type="EC" id="2.7.11.1"/>
    </reaction>
</comment>
<evidence type="ECO:0000256" key="22">
    <source>
        <dbReference type="ARBA" id="ARBA00057025"/>
    </source>
</evidence>
<dbReference type="PRINTS" id="PR00378">
    <property type="entry name" value="LIIMPHPHTASE"/>
</dbReference>
<evidence type="ECO:0000256" key="17">
    <source>
        <dbReference type="ARBA" id="ARBA00022840"/>
    </source>
</evidence>
<keyword evidence="9" id="KW-0963">Cytoplasm</keyword>
<dbReference type="GO" id="GO:0046872">
    <property type="term" value="F:metal ion binding"/>
    <property type="evidence" value="ECO:0007669"/>
    <property type="project" value="UniProtKB-KW"/>
</dbReference>
<sequence length="827" mass="93122">MEEVTCVPGQFDDAEVDRDQSEPSLLPSLINDVAAQQVDSDEEEDEVDDDYDDDDEEDWAYYSAANLTSRLNRSGLNCQANRQNPSNKMISSSTPSDKALRKYEHKINLDKLNYADSVINKVTAMQRQKEADTYRVKDKSDRATVEQVLDPRTRMILFKMLSRGIISEINGCISTGKEANVYHAITASGESRAIKIYKTSILLFKDRDKYVSGEFRFRHGYCKGNPRKMVRTWAEKEMRNLIRLQMAGIPSPEPLLLRSHVLLMGFIGKDNMPAPLLKNAALSESKARELYLQVVQNVRKMFQDARLVHADLSEFNMLYHDGDAYIIDVSQSVEHDHPHALEFLRKDCSNVNEFFVKHGVAAMTVRELFDFITDPSITPQNMDRYLEKAMEMATERTSEQRSDQNHVDEEVFKRAYIPRTLTENDQVLYQTLTGLKKDLSGVQTVPALLEDEHSSSEDEEEEEEEEEEAEEKAEETPVDKKERKKMVKEAQREKRKNKVPKHVKKRKDKVAKIKKELQEVTSCSGRKRRNPEVSVSKRLQGPCVFNAIMADVWQSAMDHAVTVARKAGEIVRGALKDERTVMTKSCAVDLVTQTDQKVEQLIIQSVKEKFPTHRFIGEESVAAGESCILSDDPTWIIDPIDGTTNFVHAFPFVAVSIGFSINKQVEFGVVYSCLEDKMFTARRGKGAFCNGAPLQVSEQADIHQAIVATEFGSSRDPAAVDHIFRSLRNILCLPVHGVRGAGTAAINMCLVASGCVEAYYEIGIHVWDVAAGSLIVSEAGGVLMDVEGGDMDLMSRRIVAANNRTIAERIVKEIVSFTLQRDDAPQS</sequence>
<evidence type="ECO:0000256" key="10">
    <source>
        <dbReference type="ARBA" id="ARBA00022517"/>
    </source>
</evidence>
<evidence type="ECO:0000256" key="2">
    <source>
        <dbReference type="ARBA" id="ARBA00004496"/>
    </source>
</evidence>
<dbReference type="InterPro" id="IPR033942">
    <property type="entry name" value="IMPase"/>
</dbReference>
<keyword evidence="14" id="KW-0547">Nucleotide-binding</keyword>
<evidence type="ECO:0000256" key="7">
    <source>
        <dbReference type="ARBA" id="ARBA00013106"/>
    </source>
</evidence>
<dbReference type="Gene3D" id="3.30.200.20">
    <property type="entry name" value="Phosphorylase Kinase, domain 1"/>
    <property type="match status" value="1"/>
</dbReference>
<comment type="subcellular location">
    <subcellularLocation>
        <location evidence="2">Cytoplasm</location>
    </subcellularLocation>
</comment>
<accession>A0A3P9KWQ2</accession>
<evidence type="ECO:0000256" key="12">
    <source>
        <dbReference type="ARBA" id="ARBA00022679"/>
    </source>
</evidence>
<dbReference type="Pfam" id="PF00459">
    <property type="entry name" value="Inositol_P"/>
    <property type="match status" value="1"/>
</dbReference>
<dbReference type="GO" id="GO:0046854">
    <property type="term" value="P:phosphatidylinositol phosphate biosynthetic process"/>
    <property type="evidence" value="ECO:0007669"/>
    <property type="project" value="InterPro"/>
</dbReference>
<evidence type="ECO:0000256" key="6">
    <source>
        <dbReference type="ARBA" id="ARBA00012513"/>
    </source>
</evidence>
<name>A0A3P9KWQ2_ORYLA</name>
<dbReference type="InterPro" id="IPR018934">
    <property type="entry name" value="RIO_dom"/>
</dbReference>
<dbReference type="SUPFAM" id="SSF56655">
    <property type="entry name" value="Carbohydrate phosphatase"/>
    <property type="match status" value="1"/>
</dbReference>
<dbReference type="InterPro" id="IPR000760">
    <property type="entry name" value="Inositol_monophosphatase-like"/>
</dbReference>
<evidence type="ECO:0000256" key="1">
    <source>
        <dbReference type="ARBA" id="ARBA00001946"/>
    </source>
</evidence>
<feature type="region of interest" description="Disordered" evidence="27">
    <location>
        <begin position="77"/>
        <end position="97"/>
    </location>
</feature>
<evidence type="ECO:0000256" key="25">
    <source>
        <dbReference type="ARBA" id="ARBA00076008"/>
    </source>
</evidence>
<dbReference type="InterPro" id="IPR018935">
    <property type="entry name" value="RIO_kinase_CS"/>
</dbReference>
<dbReference type="InterPro" id="IPR020583">
    <property type="entry name" value="Inositol_monoP_metal-BS"/>
</dbReference>
<dbReference type="PROSITE" id="PS01245">
    <property type="entry name" value="RIO1"/>
    <property type="match status" value="1"/>
</dbReference>
<dbReference type="GO" id="GO:0005737">
    <property type="term" value="C:cytoplasm"/>
    <property type="evidence" value="ECO:0007669"/>
    <property type="project" value="UniProtKB-SubCell"/>
</dbReference>
<evidence type="ECO:0000256" key="13">
    <source>
        <dbReference type="ARBA" id="ARBA00022723"/>
    </source>
</evidence>
<dbReference type="Proteomes" id="UP000265180">
    <property type="component" value="Chromosome 17"/>
</dbReference>
<feature type="region of interest" description="Disordered" evidence="27">
    <location>
        <begin position="1"/>
        <end position="54"/>
    </location>
</feature>
<dbReference type="GO" id="GO:0005524">
    <property type="term" value="F:ATP binding"/>
    <property type="evidence" value="ECO:0007669"/>
    <property type="project" value="UniProtKB-KW"/>
</dbReference>
<dbReference type="PROSITE" id="PS00630">
    <property type="entry name" value="IMP_2"/>
    <property type="match status" value="1"/>
</dbReference>
<dbReference type="EC" id="2.7.11.1" evidence="6"/>
<dbReference type="GO" id="GO:0042254">
    <property type="term" value="P:ribosome biogenesis"/>
    <property type="evidence" value="ECO:0007669"/>
    <property type="project" value="UniProtKB-KW"/>
</dbReference>
<keyword evidence="10" id="KW-0690">Ribosome biogenesis</keyword>
<comment type="catalytic activity">
    <reaction evidence="21">
        <text>ATP + H2O = ADP + phosphate + H(+)</text>
        <dbReference type="Rhea" id="RHEA:13065"/>
        <dbReference type="ChEBI" id="CHEBI:15377"/>
        <dbReference type="ChEBI" id="CHEBI:15378"/>
        <dbReference type="ChEBI" id="CHEBI:30616"/>
        <dbReference type="ChEBI" id="CHEBI:43474"/>
        <dbReference type="ChEBI" id="CHEBI:456216"/>
    </reaction>
</comment>
<evidence type="ECO:0000256" key="24">
    <source>
        <dbReference type="ARBA" id="ARBA00068838"/>
    </source>
</evidence>
<evidence type="ECO:0000256" key="4">
    <source>
        <dbReference type="ARBA" id="ARBA00009196"/>
    </source>
</evidence>
<dbReference type="GO" id="GO:0004674">
    <property type="term" value="F:protein serine/threonine kinase activity"/>
    <property type="evidence" value="ECO:0007669"/>
    <property type="project" value="UniProtKB-KW"/>
</dbReference>
<dbReference type="PRINTS" id="PR00377">
    <property type="entry name" value="IMPHPHTASES"/>
</dbReference>
<comment type="similarity">
    <text evidence="5">Belongs to the inositol monophosphatase superfamily.</text>
</comment>
<keyword evidence="17" id="KW-0067">ATP-binding</keyword>
<feature type="region of interest" description="Disordered" evidence="27">
    <location>
        <begin position="449"/>
        <end position="508"/>
    </location>
</feature>
<evidence type="ECO:0000256" key="5">
    <source>
        <dbReference type="ARBA" id="ARBA00009759"/>
    </source>
</evidence>
<dbReference type="CDD" id="cd01639">
    <property type="entry name" value="IMPase"/>
    <property type="match status" value="1"/>
</dbReference>
<comment type="function">
    <text evidence="22">Involved in the final steps of cytoplasmic maturation of the 40S ribosomal subunit. Involved in processing of 18S-E pre-rRNA to the mature 18S rRNA. Required for the recycling of NOB1 and PNO1 from the late 40S precursor. The association with the very late 40S subunit intermediate may involve a translation-like checkpoint point cycle preceeding the binding to the 60S ribosomal subunit. Despite the protein kinase domain is proposed to act predominantly as an ATPase. The catalytic activity regulates its dynamic association with the 40S subunit. In addition to its role in ribosomal biogenesis acts as an adapter protein by recruiting NCL/nucleolin the to PRMT5 complex for its symmetrical methylation.</text>
</comment>